<proteinExistence type="predicted"/>
<evidence type="ECO:0000256" key="1">
    <source>
        <dbReference type="SAM" id="SignalP"/>
    </source>
</evidence>
<dbReference type="AlphaFoldDB" id="A0A370K374"/>
<dbReference type="EMBL" id="QQSY01000007">
    <property type="protein sequence ID" value="RDI97125.1"/>
    <property type="molecule type" value="Genomic_DNA"/>
</dbReference>
<comment type="caution">
    <text evidence="3">The sequence shown here is derived from an EMBL/GenBank/DDBJ whole genome shotgun (WGS) entry which is preliminary data.</text>
</comment>
<accession>A0A370K374</accession>
<dbReference type="Proteomes" id="UP000254711">
    <property type="component" value="Unassembled WGS sequence"/>
</dbReference>
<reference evidence="3 4" key="1">
    <citation type="submission" date="2018-07" db="EMBL/GenBank/DDBJ databases">
        <title>Dyella solisilvae sp. nov., isolated from the pine and broad-leaved mixed forest soil.</title>
        <authorList>
            <person name="Gao Z."/>
            <person name="Qiu L."/>
        </authorList>
    </citation>
    <scope>NUCLEOTIDE SEQUENCE [LARGE SCALE GENOMIC DNA]</scope>
    <source>
        <strain evidence="3 4">DHG54</strain>
    </source>
</reference>
<keyword evidence="1" id="KW-0732">Signal</keyword>
<evidence type="ECO:0000313" key="3">
    <source>
        <dbReference type="EMBL" id="RDI97125.1"/>
    </source>
</evidence>
<feature type="signal peptide" evidence="1">
    <location>
        <begin position="1"/>
        <end position="25"/>
    </location>
</feature>
<evidence type="ECO:0000259" key="2">
    <source>
        <dbReference type="Pfam" id="PF05229"/>
    </source>
</evidence>
<sequence length="170" mass="17356">MKACTTALLCLGMAASVTLAGNAIAQSSGSYTSSFQVRIGIEGTCNALTTSNIDFGDHIPTAGTLDANGTINVQCTMDTPFTVGLDGGLTTANVTARAMTNGTVQIPYALAHDAAMTQPWGNTSPTWHEGTGLGLGSAYNIAIPVYARATIAGNEPPGTYTDTVTATLTY</sequence>
<feature type="domain" description="Spore coat protein U/FanG" evidence="2">
    <location>
        <begin position="32"/>
        <end position="167"/>
    </location>
</feature>
<protein>
    <submittedName>
        <fullName evidence="3">SCPU domain-containing protein</fullName>
    </submittedName>
</protein>
<gene>
    <name evidence="3" type="ORF">DVT68_18795</name>
</gene>
<name>A0A370K374_9GAMM</name>
<dbReference type="InterPro" id="IPR007893">
    <property type="entry name" value="Spore_coat_U/FanG"/>
</dbReference>
<keyword evidence="4" id="KW-1185">Reference proteome</keyword>
<organism evidence="3 4">
    <name type="scientific">Dyella solisilvae</name>
    <dbReference type="NCBI Taxonomy" id="1920168"/>
    <lineage>
        <taxon>Bacteria</taxon>
        <taxon>Pseudomonadati</taxon>
        <taxon>Pseudomonadota</taxon>
        <taxon>Gammaproteobacteria</taxon>
        <taxon>Lysobacterales</taxon>
        <taxon>Rhodanobacteraceae</taxon>
        <taxon>Dyella</taxon>
    </lineage>
</organism>
<dbReference type="Pfam" id="PF05229">
    <property type="entry name" value="SCPU"/>
    <property type="match status" value="1"/>
</dbReference>
<dbReference type="OrthoDB" id="8588792at2"/>
<dbReference type="InterPro" id="IPR053167">
    <property type="entry name" value="Spore_coat_component"/>
</dbReference>
<dbReference type="SMART" id="SM00972">
    <property type="entry name" value="SCPU"/>
    <property type="match status" value="1"/>
</dbReference>
<evidence type="ECO:0000313" key="4">
    <source>
        <dbReference type="Proteomes" id="UP000254711"/>
    </source>
</evidence>
<dbReference type="RefSeq" id="WP_114826737.1">
    <property type="nucleotide sequence ID" value="NZ_QQSY01000007.1"/>
</dbReference>
<dbReference type="PANTHER" id="PTHR37089">
    <property type="entry name" value="PROTEIN U-RELATED"/>
    <property type="match status" value="1"/>
</dbReference>
<feature type="chain" id="PRO_5016771023" evidence="1">
    <location>
        <begin position="26"/>
        <end position="170"/>
    </location>
</feature>